<dbReference type="PANTHER" id="PTHR38011:SF2">
    <property type="entry name" value="BIFUNCTIONAL DEAMINASE-REDUCTASE DOMAIN PROTEIN"/>
    <property type="match status" value="1"/>
</dbReference>
<dbReference type="RefSeq" id="WP_131597252.1">
    <property type="nucleotide sequence ID" value="NZ_SJSL01000005.1"/>
</dbReference>
<evidence type="ECO:0000313" key="2">
    <source>
        <dbReference type="EMBL" id="TCC99917.1"/>
    </source>
</evidence>
<dbReference type="PANTHER" id="PTHR38011">
    <property type="entry name" value="DIHYDROFOLATE REDUCTASE FAMILY PROTEIN (AFU_ORTHOLOGUE AFUA_8G06820)"/>
    <property type="match status" value="1"/>
</dbReference>
<protein>
    <submittedName>
        <fullName evidence="2">Dihydrofolate reductase</fullName>
    </submittedName>
</protein>
<evidence type="ECO:0000259" key="1">
    <source>
        <dbReference type="Pfam" id="PF01872"/>
    </source>
</evidence>
<accession>A0A4R0NJC7</accession>
<sequence>MRKITVCTFMTMDGVIQSPGSPEEDTKNNFQWGGWSARYWDKLMNEAMAKTTAQPYDLLLGRRTYDIFAAFWPNQEPNPTTDTFNMVQKFVVSNSALNLSWVNSTLITGEVVAALKALKSTEGPDLLVYGSSNFVQTLLKHHLIDVMQNWIFPVTLGTGQRLFDDGTQPLNWKLLNTEVSTTGVIIASYAPGGEVKTGQMSL</sequence>
<dbReference type="Pfam" id="PF01872">
    <property type="entry name" value="RibD_C"/>
    <property type="match status" value="1"/>
</dbReference>
<dbReference type="GO" id="GO:0008703">
    <property type="term" value="F:5-amino-6-(5-phosphoribosylamino)uracil reductase activity"/>
    <property type="evidence" value="ECO:0007669"/>
    <property type="project" value="InterPro"/>
</dbReference>
<gene>
    <name evidence="2" type="ORF">EZ437_16900</name>
</gene>
<dbReference type="OrthoDB" id="195113at2"/>
<keyword evidence="3" id="KW-1185">Reference proteome</keyword>
<dbReference type="GO" id="GO:0009231">
    <property type="term" value="P:riboflavin biosynthetic process"/>
    <property type="evidence" value="ECO:0007669"/>
    <property type="project" value="InterPro"/>
</dbReference>
<dbReference type="Gene3D" id="3.40.430.10">
    <property type="entry name" value="Dihydrofolate Reductase, subunit A"/>
    <property type="match status" value="1"/>
</dbReference>
<dbReference type="Proteomes" id="UP000293347">
    <property type="component" value="Unassembled WGS sequence"/>
</dbReference>
<feature type="domain" description="Bacterial bifunctional deaminase-reductase C-terminal" evidence="1">
    <location>
        <begin position="2"/>
        <end position="185"/>
    </location>
</feature>
<evidence type="ECO:0000313" key="3">
    <source>
        <dbReference type="Proteomes" id="UP000293347"/>
    </source>
</evidence>
<reference evidence="2 3" key="1">
    <citation type="submission" date="2019-02" db="EMBL/GenBank/DDBJ databases">
        <title>Pedobacter sp. RP-1-14 sp. nov., isolated from Arctic soil.</title>
        <authorList>
            <person name="Dahal R.H."/>
        </authorList>
    </citation>
    <scope>NUCLEOTIDE SEQUENCE [LARGE SCALE GENOMIC DNA]</scope>
    <source>
        <strain evidence="2 3">RP-1-14</strain>
    </source>
</reference>
<dbReference type="AlphaFoldDB" id="A0A4R0NJC7"/>
<comment type="caution">
    <text evidence="2">The sequence shown here is derived from an EMBL/GenBank/DDBJ whole genome shotgun (WGS) entry which is preliminary data.</text>
</comment>
<organism evidence="2 3">
    <name type="scientific">Pedobacter psychroterrae</name>
    <dbReference type="NCBI Taxonomy" id="2530453"/>
    <lineage>
        <taxon>Bacteria</taxon>
        <taxon>Pseudomonadati</taxon>
        <taxon>Bacteroidota</taxon>
        <taxon>Sphingobacteriia</taxon>
        <taxon>Sphingobacteriales</taxon>
        <taxon>Sphingobacteriaceae</taxon>
        <taxon>Pedobacter</taxon>
    </lineage>
</organism>
<dbReference type="SUPFAM" id="SSF53597">
    <property type="entry name" value="Dihydrofolate reductase-like"/>
    <property type="match status" value="1"/>
</dbReference>
<dbReference type="InterPro" id="IPR024072">
    <property type="entry name" value="DHFR-like_dom_sf"/>
</dbReference>
<dbReference type="InterPro" id="IPR002734">
    <property type="entry name" value="RibDG_C"/>
</dbReference>
<dbReference type="InterPro" id="IPR050765">
    <property type="entry name" value="Riboflavin_Biosynth_HTPR"/>
</dbReference>
<name>A0A4R0NJC7_9SPHI</name>
<proteinExistence type="predicted"/>
<dbReference type="EMBL" id="SJSL01000005">
    <property type="protein sequence ID" value="TCC99917.1"/>
    <property type="molecule type" value="Genomic_DNA"/>
</dbReference>